<protein>
    <submittedName>
        <fullName evidence="1">Uncharacterized protein</fullName>
    </submittedName>
</protein>
<name>A0ABT8AR29_9HYPH</name>
<gene>
    <name evidence="1" type="ORF">QWZ18_17245</name>
</gene>
<sequence>MAVANVQNIRRLVARLRADQELQAILDRNAFVVAGTATLVLDLNSRSQDYRYRLANQWCEDHATGRWRRRICERRGNAILDTVTFEFESTADATALREWLTTRGW</sequence>
<proteinExistence type="predicted"/>
<comment type="caution">
    <text evidence="1">The sequence shown here is derived from an EMBL/GenBank/DDBJ whole genome shotgun (WGS) entry which is preliminary data.</text>
</comment>
<evidence type="ECO:0000313" key="1">
    <source>
        <dbReference type="EMBL" id="MDN3572363.1"/>
    </source>
</evidence>
<organism evidence="1 2">
    <name type="scientific">Methylobacterium longum</name>
    <dbReference type="NCBI Taxonomy" id="767694"/>
    <lineage>
        <taxon>Bacteria</taxon>
        <taxon>Pseudomonadati</taxon>
        <taxon>Pseudomonadota</taxon>
        <taxon>Alphaproteobacteria</taxon>
        <taxon>Hyphomicrobiales</taxon>
        <taxon>Methylobacteriaceae</taxon>
        <taxon>Methylobacterium</taxon>
    </lineage>
</organism>
<dbReference type="Proteomes" id="UP001244297">
    <property type="component" value="Unassembled WGS sequence"/>
</dbReference>
<reference evidence="2" key="1">
    <citation type="journal article" date="2019" name="Int. J. Syst. Evol. Microbiol.">
        <title>The Global Catalogue of Microorganisms (GCM) 10K type strain sequencing project: providing services to taxonomists for standard genome sequencing and annotation.</title>
        <authorList>
            <consortium name="The Broad Institute Genomics Platform"/>
            <consortium name="The Broad Institute Genome Sequencing Center for Infectious Disease"/>
            <person name="Wu L."/>
            <person name="Ma J."/>
        </authorList>
    </citation>
    <scope>NUCLEOTIDE SEQUENCE [LARGE SCALE GENOMIC DNA]</scope>
    <source>
        <strain evidence="2">CECT 7806</strain>
    </source>
</reference>
<dbReference type="RefSeq" id="WP_238285081.1">
    <property type="nucleotide sequence ID" value="NZ_BPQS01000002.1"/>
</dbReference>
<dbReference type="EMBL" id="JAUFPT010000058">
    <property type="protein sequence ID" value="MDN3572363.1"/>
    <property type="molecule type" value="Genomic_DNA"/>
</dbReference>
<evidence type="ECO:0000313" key="2">
    <source>
        <dbReference type="Proteomes" id="UP001244297"/>
    </source>
</evidence>
<keyword evidence="2" id="KW-1185">Reference proteome</keyword>
<accession>A0ABT8AR29</accession>